<evidence type="ECO:0000259" key="2">
    <source>
        <dbReference type="PROSITE" id="PS51186"/>
    </source>
</evidence>
<dbReference type="KEGG" id="ngg:RG540_PA02870"/>
<dbReference type="CDD" id="cd04301">
    <property type="entry name" value="NAT_SF"/>
    <property type="match status" value="1"/>
</dbReference>
<proteinExistence type="predicted"/>
<sequence>MIDTECRVRLAEPRELDATAALVTDAFAQYRGVLPTHIFDPYLRDSRDFTSRWGQADIAVLETQGRLVGTVTYYTEASREGMGWPSGVAGLRTLAVAPFAQGHGYGRALCLWCIGRAQQDGARALTLHTAEFMMAACKLYEGLGFRRRPSHDLAASNVLGFSPGLTDQKIIAYALPLEDAG</sequence>
<accession>A0A068T0H6</accession>
<name>A0A068T0H6_NEOGA</name>
<dbReference type="Pfam" id="PF00583">
    <property type="entry name" value="Acetyltransf_1"/>
    <property type="match status" value="1"/>
</dbReference>
<dbReference type="OrthoDB" id="9805924at2"/>
<dbReference type="SUPFAM" id="SSF55729">
    <property type="entry name" value="Acyl-CoA N-acyltransferases (Nat)"/>
    <property type="match status" value="1"/>
</dbReference>
<dbReference type="HOGENOM" id="CLU_102964_1_1_5"/>
<dbReference type="PANTHER" id="PTHR13947:SF37">
    <property type="entry name" value="LD18367P"/>
    <property type="match status" value="1"/>
</dbReference>
<organism evidence="3 4">
    <name type="scientific">Neorhizobium galegae bv. orientalis str. HAMBI 540</name>
    <dbReference type="NCBI Taxonomy" id="1028800"/>
    <lineage>
        <taxon>Bacteria</taxon>
        <taxon>Pseudomonadati</taxon>
        <taxon>Pseudomonadota</taxon>
        <taxon>Alphaproteobacteria</taxon>
        <taxon>Hyphomicrobiales</taxon>
        <taxon>Rhizobiaceae</taxon>
        <taxon>Rhizobium/Agrobacterium group</taxon>
        <taxon>Neorhizobium</taxon>
    </lineage>
</organism>
<dbReference type="Proteomes" id="UP000028181">
    <property type="component" value="Plasmid pHAMBI540a"/>
</dbReference>
<dbReference type="PROSITE" id="PS51186">
    <property type="entry name" value="GNAT"/>
    <property type="match status" value="1"/>
</dbReference>
<keyword evidence="4" id="KW-1185">Reference proteome</keyword>
<dbReference type="Gene3D" id="3.40.630.30">
    <property type="match status" value="1"/>
</dbReference>
<reference evidence="4" key="1">
    <citation type="journal article" date="2014" name="BMC Genomics">
        <title>Genome sequencing of two Neorhizobium galegae strains reveals a noeT gene responsible for the unusual acetylation of the nodulation factors.</title>
        <authorList>
            <person name="Osterman J."/>
            <person name="Marsh J."/>
            <person name="Laine P.K."/>
            <person name="Zeng Z."/>
            <person name="Alatalo E."/>
            <person name="Sullivan J.T."/>
            <person name="Young J.P."/>
            <person name="Thomas-Oates J."/>
            <person name="Paulin L."/>
            <person name="Lindstrom K."/>
        </authorList>
    </citation>
    <scope>NUCLEOTIDE SEQUENCE [LARGE SCALE GENOMIC DNA]</scope>
    <source>
        <strain evidence="4">HAMBI 540</strain>
    </source>
</reference>
<dbReference type="AlphaFoldDB" id="A0A068T0H6"/>
<keyword evidence="1 3" id="KW-0808">Transferase</keyword>
<dbReference type="eggNOG" id="COG0456">
    <property type="taxonomic scope" value="Bacteria"/>
</dbReference>
<evidence type="ECO:0000313" key="3">
    <source>
        <dbReference type="EMBL" id="CDN50965.1"/>
    </source>
</evidence>
<evidence type="ECO:0000313" key="4">
    <source>
        <dbReference type="Proteomes" id="UP000028181"/>
    </source>
</evidence>
<dbReference type="GO" id="GO:0008080">
    <property type="term" value="F:N-acetyltransferase activity"/>
    <property type="evidence" value="ECO:0007669"/>
    <property type="project" value="InterPro"/>
</dbReference>
<protein>
    <submittedName>
        <fullName evidence="3">Acetyltransferase</fullName>
    </submittedName>
</protein>
<feature type="domain" description="N-acetyltransferase" evidence="2">
    <location>
        <begin position="6"/>
        <end position="168"/>
    </location>
</feature>
<dbReference type="InterPro" id="IPR000182">
    <property type="entry name" value="GNAT_dom"/>
</dbReference>
<dbReference type="InterPro" id="IPR016181">
    <property type="entry name" value="Acyl_CoA_acyltransferase"/>
</dbReference>
<dbReference type="InterPro" id="IPR050769">
    <property type="entry name" value="NAT_camello-type"/>
</dbReference>
<dbReference type="EMBL" id="HG938354">
    <property type="protein sequence ID" value="CDN50965.1"/>
    <property type="molecule type" value="Genomic_DNA"/>
</dbReference>
<evidence type="ECO:0000256" key="1">
    <source>
        <dbReference type="ARBA" id="ARBA00022679"/>
    </source>
</evidence>
<gene>
    <name evidence="3" type="ORF">RG540_PA02870</name>
</gene>
<dbReference type="PANTHER" id="PTHR13947">
    <property type="entry name" value="GNAT FAMILY N-ACETYLTRANSFERASE"/>
    <property type="match status" value="1"/>
</dbReference>
<geneLocation type="plasmid" evidence="4">
    <name>II</name>
</geneLocation>
<dbReference type="RefSeq" id="WP_051909719.1">
    <property type="nucleotide sequence ID" value="NZ_HG938354.1"/>
</dbReference>
<keyword evidence="3" id="KW-0614">Plasmid</keyword>
<dbReference type="GeneID" id="25391837"/>